<proteinExistence type="predicted"/>
<gene>
    <name evidence="2" type="ORF">IAG43_07285</name>
</gene>
<organism evidence="2 3">
    <name type="scientific">Streptomyces genisteinicus</name>
    <dbReference type="NCBI Taxonomy" id="2768068"/>
    <lineage>
        <taxon>Bacteria</taxon>
        <taxon>Bacillati</taxon>
        <taxon>Actinomycetota</taxon>
        <taxon>Actinomycetes</taxon>
        <taxon>Kitasatosporales</taxon>
        <taxon>Streptomycetaceae</taxon>
        <taxon>Streptomyces</taxon>
    </lineage>
</organism>
<evidence type="ECO:0000313" key="2">
    <source>
        <dbReference type="EMBL" id="QNP62759.1"/>
    </source>
</evidence>
<feature type="region of interest" description="Disordered" evidence="1">
    <location>
        <begin position="1"/>
        <end position="101"/>
    </location>
</feature>
<dbReference type="AlphaFoldDB" id="A0A7H0HQE3"/>
<evidence type="ECO:0000313" key="3">
    <source>
        <dbReference type="Proteomes" id="UP000516230"/>
    </source>
</evidence>
<keyword evidence="3" id="KW-1185">Reference proteome</keyword>
<dbReference type="Proteomes" id="UP000516230">
    <property type="component" value="Chromosome"/>
</dbReference>
<protein>
    <submittedName>
        <fullName evidence="2">DUF3574 domain-containing protein</fullName>
    </submittedName>
</protein>
<dbReference type="KEGG" id="sgj:IAG43_07285"/>
<dbReference type="Pfam" id="PF12098">
    <property type="entry name" value="DUF3574"/>
    <property type="match status" value="1"/>
</dbReference>
<accession>A0A7H0HQE3</accession>
<reference evidence="2 3" key="1">
    <citation type="submission" date="2020-08" db="EMBL/GenBank/DDBJ databases">
        <title>A novel species.</title>
        <authorList>
            <person name="Gao J."/>
        </authorList>
    </citation>
    <scope>NUCLEOTIDE SEQUENCE [LARGE SCALE GENOMIC DNA]</scope>
    <source>
        <strain evidence="2 3">CRPJ-33</strain>
    </source>
</reference>
<feature type="compositionally biased region" description="Basic and acidic residues" evidence="1">
    <location>
        <begin position="75"/>
        <end position="92"/>
    </location>
</feature>
<dbReference type="InterPro" id="IPR021957">
    <property type="entry name" value="DUF3574"/>
</dbReference>
<name>A0A7H0HQE3_9ACTN</name>
<dbReference type="EMBL" id="CP060825">
    <property type="protein sequence ID" value="QNP62759.1"/>
    <property type="molecule type" value="Genomic_DNA"/>
</dbReference>
<sequence length="261" mass="28288">MSAVPYERGVERTPLAPTGRKHRFRPSRPACRTARPFGGGRRHAGGTRCARAGGLSPPPVIRGGAELCGRQSEGAGRHRDVRPEPNERRDRSVLSPKLSRPLPRSVKQRTLLAGLGAAIAVLAVAAPTAQAGLAGDRTVSIAPASAGAAARGERYVETRLFFGTERPDGGPEVTDAQFMAFVDRHVTPRFPEGLTVQEGRGQWRDSRGVVERERSYELILLYPASEASRRFPVIEAIRDAYVTSFAQDSVARLDEPTLADF</sequence>
<evidence type="ECO:0000256" key="1">
    <source>
        <dbReference type="SAM" id="MobiDB-lite"/>
    </source>
</evidence>